<sequence length="1017" mass="118162">MSWLEVGADETQAFERKFFKISKQNSIVESVFEFYRRLHLEKNFGEKFYKAQKVKIAVEELTWCIQIIALLWVPNIPIKNWNKNNLLWSFIDFLRIDTTCSTFGIMGECLYLSILITFINFSGILVLVFVVYRSINIPQTILKIFRKILYLWVTQLSIPSMILFSIFLKYNFSTQKEVAEYENHNKFSDFEINTPWQVLTVIAMVVSFILLLFFAEFSGEIRHSAALKNLGSRAHSKIEVHKAIFTYSFPILYAILAEDYIAYFQLYTLVTSGLFTIETMIFNPYYCLYYHVLVIVRFSIVALVSFIFLLGYWLNNSLLITLLTIILVPLYSALIIIFVLKSTKKKSQSIPRNLVDIGSKYCLEKSLRYALCSNDFDQKGKLIYIFEKYFLERTLNRDKLQVIWAANYCLFVLKDESLAKVKLSKTKSISDYSLEANYQEHLCNKKIQNFVPSESTNFLNYLQRLKKLKKQDSKLCINLLKFWKEATASKPSLRILIKYLNFINYSIEFLSKEYPQLMTKFFNSREPISLYSSYTGGILYNYEKSTFLDNKFRGFNRVMQNSQNNSKNLDYFNENNGILIISAEEENFGEIFYANQKAAEILKTPLQFLISTSMSVFIPNCYKEIFRKEMRWNVHFQPYSERDLNDGFFLTLPTGFLLECIGKSSITSINNYIATILVFKPKEPKYQSALISESGEICCHSEYFSKFSNFINSNLVGYSLKNLYSGLEEYNLKPFTPYRLRNFENETILVISHVLFNKVKVPYVLLTDDLEEIKKWKEGAFELPHDEAEEEKGQENSQISLNLSISLDTEEDSPELHNNIEQDYIDSNANLKPINLNETSEIDENNKFEERPGERSPTSHSSQKSFLDMMITSSRSINILHTVYVISILVVIATNIAVLIFAYINIGFVSSITFPTTVGKLGNYFQSLGFMARVLYFTGSNNIDVKNVMYNGIIAGTNELESMYREAVNNLGNWDYCSSRSIFTDDKINIYNEETQIYKKTNLLDTTALFIKNVKLI</sequence>
<organism evidence="3 4">
    <name type="scientific">Blepharisma stoltei</name>
    <dbReference type="NCBI Taxonomy" id="1481888"/>
    <lineage>
        <taxon>Eukaryota</taxon>
        <taxon>Sar</taxon>
        <taxon>Alveolata</taxon>
        <taxon>Ciliophora</taxon>
        <taxon>Postciliodesmatophora</taxon>
        <taxon>Heterotrichea</taxon>
        <taxon>Heterotrichida</taxon>
        <taxon>Blepharismidae</taxon>
        <taxon>Blepharisma</taxon>
    </lineage>
</organism>
<comment type="caution">
    <text evidence="3">The sequence shown here is derived from an EMBL/GenBank/DDBJ whole genome shotgun (WGS) entry which is preliminary data.</text>
</comment>
<dbReference type="Proteomes" id="UP001162131">
    <property type="component" value="Unassembled WGS sequence"/>
</dbReference>
<gene>
    <name evidence="3" type="ORF">BSTOLATCC_MIC34974</name>
</gene>
<keyword evidence="2" id="KW-0472">Membrane</keyword>
<feature type="compositionally biased region" description="Basic and acidic residues" evidence="1">
    <location>
        <begin position="844"/>
        <end position="854"/>
    </location>
</feature>
<evidence type="ECO:0000313" key="3">
    <source>
        <dbReference type="EMBL" id="CAG9323944.1"/>
    </source>
</evidence>
<feature type="transmembrane region" description="Helical" evidence="2">
    <location>
        <begin position="879"/>
        <end position="904"/>
    </location>
</feature>
<feature type="transmembrane region" description="Helical" evidence="2">
    <location>
        <begin position="319"/>
        <end position="340"/>
    </location>
</feature>
<keyword evidence="2" id="KW-1133">Transmembrane helix</keyword>
<feature type="transmembrane region" description="Helical" evidence="2">
    <location>
        <begin position="262"/>
        <end position="281"/>
    </location>
</feature>
<keyword evidence="4" id="KW-1185">Reference proteome</keyword>
<evidence type="ECO:0000313" key="4">
    <source>
        <dbReference type="Proteomes" id="UP001162131"/>
    </source>
</evidence>
<feature type="transmembrane region" description="Helical" evidence="2">
    <location>
        <begin position="288"/>
        <end position="313"/>
    </location>
</feature>
<keyword evidence="2" id="KW-0812">Transmembrane</keyword>
<evidence type="ECO:0000256" key="1">
    <source>
        <dbReference type="SAM" id="MobiDB-lite"/>
    </source>
</evidence>
<proteinExistence type="predicted"/>
<protein>
    <recommendedName>
        <fullName evidence="5">PAS domain-containing protein</fullName>
    </recommendedName>
</protein>
<feature type="transmembrane region" description="Helical" evidence="2">
    <location>
        <begin position="110"/>
        <end position="132"/>
    </location>
</feature>
<feature type="transmembrane region" description="Helical" evidence="2">
    <location>
        <begin position="196"/>
        <end position="217"/>
    </location>
</feature>
<feature type="transmembrane region" description="Helical" evidence="2">
    <location>
        <begin position="238"/>
        <end position="256"/>
    </location>
</feature>
<dbReference type="EMBL" id="CAJZBQ010000035">
    <property type="protein sequence ID" value="CAG9323944.1"/>
    <property type="molecule type" value="Genomic_DNA"/>
</dbReference>
<feature type="transmembrane region" description="Helical" evidence="2">
    <location>
        <begin position="148"/>
        <end position="168"/>
    </location>
</feature>
<name>A0AAU9JHN5_9CILI</name>
<dbReference type="AlphaFoldDB" id="A0AAU9JHN5"/>
<accession>A0AAU9JHN5</accession>
<reference evidence="3" key="1">
    <citation type="submission" date="2021-09" db="EMBL/GenBank/DDBJ databases">
        <authorList>
            <consortium name="AG Swart"/>
            <person name="Singh M."/>
            <person name="Singh A."/>
            <person name="Seah K."/>
            <person name="Emmerich C."/>
        </authorList>
    </citation>
    <scope>NUCLEOTIDE SEQUENCE</scope>
    <source>
        <strain evidence="3">ATCC30299</strain>
    </source>
</reference>
<evidence type="ECO:0008006" key="5">
    <source>
        <dbReference type="Google" id="ProtNLM"/>
    </source>
</evidence>
<evidence type="ECO:0000256" key="2">
    <source>
        <dbReference type="SAM" id="Phobius"/>
    </source>
</evidence>
<feature type="region of interest" description="Disordered" evidence="1">
    <location>
        <begin position="840"/>
        <end position="862"/>
    </location>
</feature>